<evidence type="ECO:0000256" key="1">
    <source>
        <dbReference type="SAM" id="MobiDB-lite"/>
    </source>
</evidence>
<reference evidence="2" key="3">
    <citation type="submission" date="2025-09" db="UniProtKB">
        <authorList>
            <consortium name="Ensembl"/>
        </authorList>
    </citation>
    <scope>IDENTIFICATION</scope>
</reference>
<dbReference type="InParanoid" id="H3BWL8"/>
<dbReference type="Ensembl" id="ENSTNIT00000002188.1">
    <property type="protein sequence ID" value="ENSTNIP00000000380.1"/>
    <property type="gene ID" value="ENSTNIG00000000424.1"/>
</dbReference>
<keyword evidence="3" id="KW-1185">Reference proteome</keyword>
<reference evidence="3" key="1">
    <citation type="journal article" date="2004" name="Nature">
        <title>Genome duplication in the teleost fish Tetraodon nigroviridis reveals the early vertebrate proto-karyotype.</title>
        <authorList>
            <person name="Jaillon O."/>
            <person name="Aury J.-M."/>
            <person name="Brunet F."/>
            <person name="Petit J.-L."/>
            <person name="Stange-Thomann N."/>
            <person name="Mauceli E."/>
            <person name="Bouneau L."/>
            <person name="Fischer C."/>
            <person name="Ozouf-Costaz C."/>
            <person name="Bernot A."/>
            <person name="Nicaud S."/>
            <person name="Jaffe D."/>
            <person name="Fisher S."/>
            <person name="Lutfalla G."/>
            <person name="Dossat C."/>
            <person name="Segurens B."/>
            <person name="Dasilva C."/>
            <person name="Salanoubat M."/>
            <person name="Levy M."/>
            <person name="Boudet N."/>
            <person name="Castellano S."/>
            <person name="Anthouard V."/>
            <person name="Jubin C."/>
            <person name="Castelli V."/>
            <person name="Katinka M."/>
            <person name="Vacherie B."/>
            <person name="Biemont C."/>
            <person name="Skalli Z."/>
            <person name="Cattolico L."/>
            <person name="Poulain J."/>
            <person name="De Berardinis V."/>
            <person name="Cruaud C."/>
            <person name="Duprat S."/>
            <person name="Brottier P."/>
            <person name="Coutanceau J.-P."/>
            <person name="Gouzy J."/>
            <person name="Parra G."/>
            <person name="Lardier G."/>
            <person name="Chapple C."/>
            <person name="McKernan K.J."/>
            <person name="McEwan P."/>
            <person name="Bosak S."/>
            <person name="Kellis M."/>
            <person name="Volff J.-N."/>
            <person name="Guigo R."/>
            <person name="Zody M.C."/>
            <person name="Mesirov J."/>
            <person name="Lindblad-Toh K."/>
            <person name="Birren B."/>
            <person name="Nusbaum C."/>
            <person name="Kahn D."/>
            <person name="Robinson-Rechavi M."/>
            <person name="Laudet V."/>
            <person name="Schachter V."/>
            <person name="Quetier F."/>
            <person name="Saurin W."/>
            <person name="Scarpelli C."/>
            <person name="Wincker P."/>
            <person name="Lander E.S."/>
            <person name="Weissenbach J."/>
            <person name="Roest Crollius H."/>
        </authorList>
    </citation>
    <scope>NUCLEOTIDE SEQUENCE [LARGE SCALE GENOMIC DNA]</scope>
</reference>
<accession>H3BWL8</accession>
<reference evidence="2" key="2">
    <citation type="submission" date="2025-08" db="UniProtKB">
        <authorList>
            <consortium name="Ensembl"/>
        </authorList>
    </citation>
    <scope>IDENTIFICATION</scope>
</reference>
<organism evidence="2 3">
    <name type="scientific">Tetraodon nigroviridis</name>
    <name type="common">Spotted green pufferfish</name>
    <name type="synonym">Chelonodon nigroviridis</name>
    <dbReference type="NCBI Taxonomy" id="99883"/>
    <lineage>
        <taxon>Eukaryota</taxon>
        <taxon>Metazoa</taxon>
        <taxon>Chordata</taxon>
        <taxon>Craniata</taxon>
        <taxon>Vertebrata</taxon>
        <taxon>Euteleostomi</taxon>
        <taxon>Actinopterygii</taxon>
        <taxon>Neopterygii</taxon>
        <taxon>Teleostei</taxon>
        <taxon>Neoteleostei</taxon>
        <taxon>Acanthomorphata</taxon>
        <taxon>Eupercaria</taxon>
        <taxon>Tetraodontiformes</taxon>
        <taxon>Tetradontoidea</taxon>
        <taxon>Tetraodontidae</taxon>
        <taxon>Tetraodon</taxon>
    </lineage>
</organism>
<dbReference type="Proteomes" id="UP000007303">
    <property type="component" value="Unassembled WGS sequence"/>
</dbReference>
<dbReference type="HOGENOM" id="CLU_2653919_0_0_1"/>
<protein>
    <submittedName>
        <fullName evidence="2">Uncharacterized protein</fullName>
    </submittedName>
</protein>
<proteinExistence type="predicted"/>
<sequence>MSPDMGGRWEGGGGSLQVRPKWGPKWGSMVVVATPGCAPTSPDSKGVLEVLLPFMLAITGNCTLKQRKNQPGLHSG</sequence>
<evidence type="ECO:0000313" key="3">
    <source>
        <dbReference type="Proteomes" id="UP000007303"/>
    </source>
</evidence>
<name>H3BWL8_TETNG</name>
<evidence type="ECO:0000313" key="2">
    <source>
        <dbReference type="Ensembl" id="ENSTNIP00000000380.1"/>
    </source>
</evidence>
<dbReference type="AlphaFoldDB" id="H3BWL8"/>
<feature type="region of interest" description="Disordered" evidence="1">
    <location>
        <begin position="1"/>
        <end position="21"/>
    </location>
</feature>